<dbReference type="Gene3D" id="3.20.20.80">
    <property type="entry name" value="Glycosidases"/>
    <property type="match status" value="1"/>
</dbReference>
<dbReference type="InterPro" id="IPR053183">
    <property type="entry name" value="ASL1"/>
</dbReference>
<dbReference type="EMBL" id="NAJL01000044">
    <property type="protein sequence ID" value="TKA24432.1"/>
    <property type="molecule type" value="Genomic_DNA"/>
</dbReference>
<dbReference type="SUPFAM" id="SSF51445">
    <property type="entry name" value="(Trans)glycosidases"/>
    <property type="match status" value="1"/>
</dbReference>
<dbReference type="OrthoDB" id="5985073at2759"/>
<keyword evidence="3" id="KW-1185">Reference proteome</keyword>
<dbReference type="AlphaFoldDB" id="A0A4U0TRE8"/>
<organism evidence="2 3">
    <name type="scientific">Salinomyces thailandicus</name>
    <dbReference type="NCBI Taxonomy" id="706561"/>
    <lineage>
        <taxon>Eukaryota</taxon>
        <taxon>Fungi</taxon>
        <taxon>Dikarya</taxon>
        <taxon>Ascomycota</taxon>
        <taxon>Pezizomycotina</taxon>
        <taxon>Dothideomycetes</taxon>
        <taxon>Dothideomycetidae</taxon>
        <taxon>Mycosphaerellales</taxon>
        <taxon>Teratosphaeriaceae</taxon>
        <taxon>Salinomyces</taxon>
    </lineage>
</organism>
<evidence type="ECO:0000313" key="3">
    <source>
        <dbReference type="Proteomes" id="UP000308549"/>
    </source>
</evidence>
<reference evidence="2 3" key="1">
    <citation type="submission" date="2017-03" db="EMBL/GenBank/DDBJ databases">
        <title>Genomes of endolithic fungi from Antarctica.</title>
        <authorList>
            <person name="Coleine C."/>
            <person name="Masonjones S."/>
            <person name="Stajich J.E."/>
        </authorList>
    </citation>
    <scope>NUCLEOTIDE SEQUENCE [LARGE SCALE GENOMIC DNA]</scope>
    <source>
        <strain evidence="2 3">CCFEE 6315</strain>
    </source>
</reference>
<accession>A0A4U0TRE8</accession>
<comment type="caution">
    <text evidence="2">The sequence shown here is derived from an EMBL/GenBank/DDBJ whole genome shotgun (WGS) entry which is preliminary data.</text>
</comment>
<dbReference type="PANTHER" id="PTHR34154">
    <property type="entry name" value="ALKALI-SENSITIVE LINKAGE PROTEIN 1"/>
    <property type="match status" value="1"/>
</dbReference>
<evidence type="ECO:0000313" key="2">
    <source>
        <dbReference type="EMBL" id="TKA24432.1"/>
    </source>
</evidence>
<feature type="domain" description="Asl1-like glycosyl hydrolase catalytic" evidence="1">
    <location>
        <begin position="31"/>
        <end position="270"/>
    </location>
</feature>
<dbReference type="InterPro" id="IPR024655">
    <property type="entry name" value="Asl1_glyco_hydro_catalytic"/>
</dbReference>
<name>A0A4U0TRE8_9PEZI</name>
<dbReference type="PANTHER" id="PTHR34154:SF10">
    <property type="entry name" value="ASL1-LIKE GLYCOSYL HYDROLASE CATALYTIC DOMAIN-CONTAINING PROTEIN"/>
    <property type="match status" value="1"/>
</dbReference>
<protein>
    <recommendedName>
        <fullName evidence="1">Asl1-like glycosyl hydrolase catalytic domain-containing protein</fullName>
    </recommendedName>
</protein>
<dbReference type="GO" id="GO:0071966">
    <property type="term" value="P:fungal-type cell wall polysaccharide metabolic process"/>
    <property type="evidence" value="ECO:0007669"/>
    <property type="project" value="TreeGrafter"/>
</dbReference>
<dbReference type="InterPro" id="IPR017853">
    <property type="entry name" value="GH"/>
</dbReference>
<dbReference type="GO" id="GO:0009277">
    <property type="term" value="C:fungal-type cell wall"/>
    <property type="evidence" value="ECO:0007669"/>
    <property type="project" value="TreeGrafter"/>
</dbReference>
<proteinExistence type="predicted"/>
<sequence>MSVNSLALASRAACVAPAYSSPPLVNDGKRGLCYNNDTLTRPWSLSGQDSQVSWGYNWFSSRYSDAGVTCHYNDAIDYVPILYSNESYLTSIWTGNAQQEIDMGATALLGFNEPDACFSGQSACMDVPTSVDLWKEYIEPFAGKVRLGSPAITNAGAGFEWLDQFLGNCTDCTVDFIAIHWYANMYAIGYLKDYVQQAYQRYNKPIWLTEFGYDYSEGTPSEQQIEGFLQDATTWLDAQDYVERYAWFYDGPGYLITQDGSGLSPQGKVYNSYQG</sequence>
<gene>
    <name evidence="2" type="ORF">B0A50_06752</name>
</gene>
<dbReference type="Proteomes" id="UP000308549">
    <property type="component" value="Unassembled WGS sequence"/>
</dbReference>
<dbReference type="Pfam" id="PF11790">
    <property type="entry name" value="Glyco_hydro_cc"/>
    <property type="match status" value="1"/>
</dbReference>
<evidence type="ECO:0000259" key="1">
    <source>
        <dbReference type="Pfam" id="PF11790"/>
    </source>
</evidence>